<reference evidence="2" key="1">
    <citation type="journal article" date="2014" name="PLoS Negl. Trop. Dis.">
        <title>An updated insight into the Sialotranscriptome of Triatoma infestans: developmental stage and geographic variations.</title>
        <authorList>
            <person name="Schwarz A."/>
            <person name="Medrano-Mercado N."/>
            <person name="Schaub G.A."/>
            <person name="Struchiner C.J."/>
            <person name="Bargues M.D."/>
            <person name="Levy M.Z."/>
            <person name="Ribeiro J.M."/>
        </authorList>
    </citation>
    <scope>NUCLEOTIDE SEQUENCE</scope>
    <source>
        <strain evidence="2">Chile</strain>
        <tissue evidence="2">Salivary glands</tissue>
    </source>
</reference>
<evidence type="ECO:0000313" key="2">
    <source>
        <dbReference type="EMBL" id="JAC16688.1"/>
    </source>
</evidence>
<organism evidence="2">
    <name type="scientific">Triatoma infestans</name>
    <name type="common">Assassin bug</name>
    <dbReference type="NCBI Taxonomy" id="30076"/>
    <lineage>
        <taxon>Eukaryota</taxon>
        <taxon>Metazoa</taxon>
        <taxon>Ecdysozoa</taxon>
        <taxon>Arthropoda</taxon>
        <taxon>Hexapoda</taxon>
        <taxon>Insecta</taxon>
        <taxon>Pterygota</taxon>
        <taxon>Neoptera</taxon>
        <taxon>Paraneoptera</taxon>
        <taxon>Hemiptera</taxon>
        <taxon>Heteroptera</taxon>
        <taxon>Panheteroptera</taxon>
        <taxon>Cimicomorpha</taxon>
        <taxon>Reduviidae</taxon>
        <taxon>Triatominae</taxon>
        <taxon>Triatoma</taxon>
    </lineage>
</organism>
<accession>A0A023F652</accession>
<dbReference type="AlphaFoldDB" id="A0A023F652"/>
<name>A0A023F652_TRIIF</name>
<protein>
    <submittedName>
        <fullName evidence="2">Putative secreted protein</fullName>
    </submittedName>
</protein>
<dbReference type="EMBL" id="GBBI01002024">
    <property type="protein sequence ID" value="JAC16688.1"/>
    <property type="molecule type" value="mRNA"/>
</dbReference>
<proteinExistence type="evidence at transcript level"/>
<feature type="chain" id="PRO_5001519436" evidence="1">
    <location>
        <begin position="18"/>
        <end position="79"/>
    </location>
</feature>
<feature type="non-terminal residue" evidence="2">
    <location>
        <position position="1"/>
    </location>
</feature>
<feature type="signal peptide" evidence="1">
    <location>
        <begin position="1"/>
        <end position="17"/>
    </location>
</feature>
<keyword evidence="1" id="KW-0732">Signal</keyword>
<sequence>CVCLSVVCLVFLFFVVSHFVLNPEFLYLNNCFSCCKCVSFYVDSCIFRCDVVKTLFLKVYVASVESIILQLFRCNLFFS</sequence>
<evidence type="ECO:0000256" key="1">
    <source>
        <dbReference type="SAM" id="SignalP"/>
    </source>
</evidence>